<keyword evidence="1" id="KW-1133">Transmembrane helix</keyword>
<organism evidence="2 3">
    <name type="scientific">Mediterraneibacter gnavus</name>
    <name type="common">Ruminococcus gnavus</name>
    <dbReference type="NCBI Taxonomy" id="33038"/>
    <lineage>
        <taxon>Bacteria</taxon>
        <taxon>Bacillati</taxon>
        <taxon>Bacillota</taxon>
        <taxon>Clostridia</taxon>
        <taxon>Lachnospirales</taxon>
        <taxon>Lachnospiraceae</taxon>
        <taxon>Mediterraneibacter</taxon>
    </lineage>
</organism>
<accession>A0A414S761</accession>
<name>A0A414S761_MEDGN</name>
<comment type="caution">
    <text evidence="2">The sequence shown here is derived from an EMBL/GenBank/DDBJ whole genome shotgun (WGS) entry which is preliminary data.</text>
</comment>
<feature type="transmembrane region" description="Helical" evidence="1">
    <location>
        <begin position="127"/>
        <end position="153"/>
    </location>
</feature>
<dbReference type="RefSeq" id="WP_118263342.1">
    <property type="nucleotide sequence ID" value="NZ_JADMTD010000012.1"/>
</dbReference>
<evidence type="ECO:0000313" key="3">
    <source>
        <dbReference type="Proteomes" id="UP000285697"/>
    </source>
</evidence>
<evidence type="ECO:0000313" key="2">
    <source>
        <dbReference type="EMBL" id="RHG13502.1"/>
    </source>
</evidence>
<dbReference type="EMBL" id="QRIA01000048">
    <property type="protein sequence ID" value="RHG13502.1"/>
    <property type="molecule type" value="Genomic_DNA"/>
</dbReference>
<feature type="transmembrane region" description="Helical" evidence="1">
    <location>
        <begin position="94"/>
        <end position="115"/>
    </location>
</feature>
<sequence length="179" mass="21554">MIRENRKNCIEKIGKDSYAFDKKRELYIYKCLCGIKLNRREWKRYKQDKKVPHNYHEWQKMIRDKYEVYTIEQLEEFIKYLEVRKRDKSRYGEVSNIISTALASSIISTAITFCYNQNLRIDKNENFVAFFASLMLFILVFSTLSVWSAHCLISPGKLEKEMYKDYQDIVKQILEEKGK</sequence>
<gene>
    <name evidence="2" type="ORF">DW270_16375</name>
</gene>
<keyword evidence="1" id="KW-0812">Transmembrane</keyword>
<reference evidence="2 3" key="1">
    <citation type="submission" date="2018-08" db="EMBL/GenBank/DDBJ databases">
        <title>A genome reference for cultivated species of the human gut microbiota.</title>
        <authorList>
            <person name="Zou Y."/>
            <person name="Xue W."/>
            <person name="Luo G."/>
        </authorList>
    </citation>
    <scope>NUCLEOTIDE SEQUENCE [LARGE SCALE GENOMIC DNA]</scope>
    <source>
        <strain evidence="2 3">AM22-7AC</strain>
    </source>
</reference>
<keyword evidence="1" id="KW-0472">Membrane</keyword>
<dbReference type="Proteomes" id="UP000285697">
    <property type="component" value="Unassembled WGS sequence"/>
</dbReference>
<proteinExistence type="predicted"/>
<dbReference type="AlphaFoldDB" id="A0A414S761"/>
<protein>
    <submittedName>
        <fullName evidence="2">Uncharacterized protein</fullName>
    </submittedName>
</protein>
<evidence type="ECO:0000256" key="1">
    <source>
        <dbReference type="SAM" id="Phobius"/>
    </source>
</evidence>